<dbReference type="EMBL" id="BARU01012421">
    <property type="protein sequence ID" value="GAH40946.1"/>
    <property type="molecule type" value="Genomic_DNA"/>
</dbReference>
<sequence length="71" mass="8577">MNKKAKCKGCGKTFEKRLLSRKGYCRICAFERWQENARQMIEKKGEYYERWKEAHSAGLKRYLEKLKKGEK</sequence>
<comment type="caution">
    <text evidence="1">The sequence shown here is derived from an EMBL/GenBank/DDBJ whole genome shotgun (WGS) entry which is preliminary data.</text>
</comment>
<evidence type="ECO:0000313" key="1">
    <source>
        <dbReference type="EMBL" id="GAH40946.1"/>
    </source>
</evidence>
<reference evidence="1" key="1">
    <citation type="journal article" date="2014" name="Front. Microbiol.">
        <title>High frequency of phylogenetically diverse reductive dehalogenase-homologous genes in deep subseafloor sedimentary metagenomes.</title>
        <authorList>
            <person name="Kawai M."/>
            <person name="Futagami T."/>
            <person name="Toyoda A."/>
            <person name="Takaki Y."/>
            <person name="Nishi S."/>
            <person name="Hori S."/>
            <person name="Arai W."/>
            <person name="Tsubouchi T."/>
            <person name="Morono Y."/>
            <person name="Uchiyama I."/>
            <person name="Ito T."/>
            <person name="Fujiyama A."/>
            <person name="Inagaki F."/>
            <person name="Takami H."/>
        </authorList>
    </citation>
    <scope>NUCLEOTIDE SEQUENCE</scope>
    <source>
        <strain evidence="1">Expedition CK06-06</strain>
    </source>
</reference>
<proteinExistence type="predicted"/>
<organism evidence="1">
    <name type="scientific">marine sediment metagenome</name>
    <dbReference type="NCBI Taxonomy" id="412755"/>
    <lineage>
        <taxon>unclassified sequences</taxon>
        <taxon>metagenomes</taxon>
        <taxon>ecological metagenomes</taxon>
    </lineage>
</organism>
<gene>
    <name evidence="1" type="ORF">S03H2_22910</name>
</gene>
<protein>
    <submittedName>
        <fullName evidence="1">Uncharacterized protein</fullName>
    </submittedName>
</protein>
<dbReference type="AlphaFoldDB" id="X1F5Q8"/>
<accession>X1F5Q8</accession>
<name>X1F5Q8_9ZZZZ</name>